<dbReference type="Proteomes" id="UP000016648">
    <property type="component" value="Unassembled WGS sequence"/>
</dbReference>
<accession>U2P4H1</accession>
<gene>
    <name evidence="2" type="ORF">HMPREF9135_2073</name>
</gene>
<proteinExistence type="predicted"/>
<protein>
    <submittedName>
        <fullName evidence="2">Uncharacterized protein</fullName>
    </submittedName>
</protein>
<name>U2P4H1_9BACT</name>
<dbReference type="EMBL" id="AWEY01000036">
    <property type="protein sequence ID" value="ERK38594.1"/>
    <property type="molecule type" value="Genomic_DNA"/>
</dbReference>
<reference evidence="2 3" key="1">
    <citation type="submission" date="2013-08" db="EMBL/GenBank/DDBJ databases">
        <authorList>
            <person name="Durkin A.S."/>
            <person name="Haft D.R."/>
            <person name="McCorrison J."/>
            <person name="Torralba M."/>
            <person name="Gillis M."/>
            <person name="Haft D.H."/>
            <person name="Methe B."/>
            <person name="Sutton G."/>
            <person name="Nelson K.E."/>
        </authorList>
    </citation>
    <scope>NUCLEOTIDE SEQUENCE [LARGE SCALE GENOMIC DNA]</scope>
    <source>
        <strain evidence="2 3">F0067</strain>
    </source>
</reference>
<dbReference type="AlphaFoldDB" id="U2P4H1"/>
<organism evidence="2 3">
    <name type="scientific">Segatella baroniae F0067</name>
    <dbReference type="NCBI Taxonomy" id="1115809"/>
    <lineage>
        <taxon>Bacteria</taxon>
        <taxon>Pseudomonadati</taxon>
        <taxon>Bacteroidota</taxon>
        <taxon>Bacteroidia</taxon>
        <taxon>Bacteroidales</taxon>
        <taxon>Prevotellaceae</taxon>
        <taxon>Segatella</taxon>
    </lineage>
</organism>
<evidence type="ECO:0000313" key="3">
    <source>
        <dbReference type="Proteomes" id="UP000016648"/>
    </source>
</evidence>
<evidence type="ECO:0000313" key="2">
    <source>
        <dbReference type="EMBL" id="ERK38594.1"/>
    </source>
</evidence>
<keyword evidence="1" id="KW-0472">Membrane</keyword>
<comment type="caution">
    <text evidence="2">The sequence shown here is derived from an EMBL/GenBank/DDBJ whole genome shotgun (WGS) entry which is preliminary data.</text>
</comment>
<dbReference type="PATRIC" id="fig|1115809.3.peg.2115"/>
<keyword evidence="1" id="KW-0812">Transmembrane</keyword>
<keyword evidence="1" id="KW-1133">Transmembrane helix</keyword>
<keyword evidence="3" id="KW-1185">Reference proteome</keyword>
<evidence type="ECO:0000256" key="1">
    <source>
        <dbReference type="SAM" id="Phobius"/>
    </source>
</evidence>
<feature type="transmembrane region" description="Helical" evidence="1">
    <location>
        <begin position="16"/>
        <end position="36"/>
    </location>
</feature>
<sequence length="56" mass="6219">MPITSKSKGKSGGARIITYNVLVAVDFVEITLLTIYDKNEMDNVSDDYIKSLIPQL</sequence>